<dbReference type="InterPro" id="IPR017896">
    <property type="entry name" value="4Fe4S_Fe-S-bd"/>
</dbReference>
<evidence type="ECO:0000313" key="2">
    <source>
        <dbReference type="EMBL" id="RLE48885.1"/>
    </source>
</evidence>
<proteinExistence type="predicted"/>
<dbReference type="AlphaFoldDB" id="A0A497ENH5"/>
<dbReference type="EMBL" id="QMQV01000055">
    <property type="protein sequence ID" value="RLE48885.1"/>
    <property type="molecule type" value="Genomic_DNA"/>
</dbReference>
<dbReference type="Pfam" id="PF13187">
    <property type="entry name" value="Fer4_9"/>
    <property type="match status" value="1"/>
</dbReference>
<organism evidence="2 3">
    <name type="scientific">Thermoproteota archaeon</name>
    <dbReference type="NCBI Taxonomy" id="2056631"/>
    <lineage>
        <taxon>Archaea</taxon>
        <taxon>Thermoproteota</taxon>
    </lineage>
</organism>
<dbReference type="Proteomes" id="UP000278475">
    <property type="component" value="Unassembled WGS sequence"/>
</dbReference>
<dbReference type="Gene3D" id="3.30.70.20">
    <property type="match status" value="1"/>
</dbReference>
<sequence length="131" mass="14885">MVYKELEDAKEVFHAKCRHCYTCIKSCQVEDPKPVEAALNIIFDKPANVDSLWRCVNCHTCSYACPENLDPRSLVYLARRRFPPPPKLQVFINNILSVGAVMELNPEIEEIRKACGAIKLKPAKDVVEALR</sequence>
<protein>
    <recommendedName>
        <fullName evidence="1">4Fe-4S ferredoxin-type domain-containing protein</fullName>
    </recommendedName>
</protein>
<reference evidence="2 3" key="1">
    <citation type="submission" date="2018-06" db="EMBL/GenBank/DDBJ databases">
        <title>Extensive metabolic versatility and redundancy in microbially diverse, dynamic hydrothermal sediments.</title>
        <authorList>
            <person name="Dombrowski N."/>
            <person name="Teske A."/>
            <person name="Baker B.J."/>
        </authorList>
    </citation>
    <scope>NUCLEOTIDE SEQUENCE [LARGE SCALE GENOMIC DNA]</scope>
    <source>
        <strain evidence="2">B66_G16</strain>
    </source>
</reference>
<accession>A0A497ENH5</accession>
<evidence type="ECO:0000313" key="3">
    <source>
        <dbReference type="Proteomes" id="UP000278475"/>
    </source>
</evidence>
<dbReference type="GO" id="GO:0016491">
    <property type="term" value="F:oxidoreductase activity"/>
    <property type="evidence" value="ECO:0007669"/>
    <property type="project" value="UniProtKB-ARBA"/>
</dbReference>
<dbReference type="SUPFAM" id="SSF46548">
    <property type="entry name" value="alpha-helical ferredoxin"/>
    <property type="match status" value="1"/>
</dbReference>
<feature type="domain" description="4Fe-4S ferredoxin-type" evidence="1">
    <location>
        <begin position="45"/>
        <end position="74"/>
    </location>
</feature>
<evidence type="ECO:0000259" key="1">
    <source>
        <dbReference type="PROSITE" id="PS51379"/>
    </source>
</evidence>
<dbReference type="InterPro" id="IPR017900">
    <property type="entry name" value="4Fe4S_Fe_S_CS"/>
</dbReference>
<gene>
    <name evidence="2" type="ORF">DRJ31_06295</name>
</gene>
<comment type="caution">
    <text evidence="2">The sequence shown here is derived from an EMBL/GenBank/DDBJ whole genome shotgun (WGS) entry which is preliminary data.</text>
</comment>
<name>A0A497ENH5_9CREN</name>
<dbReference type="PROSITE" id="PS51379">
    <property type="entry name" value="4FE4S_FER_2"/>
    <property type="match status" value="1"/>
</dbReference>
<dbReference type="PROSITE" id="PS00198">
    <property type="entry name" value="4FE4S_FER_1"/>
    <property type="match status" value="1"/>
</dbReference>